<dbReference type="InterPro" id="IPR037682">
    <property type="entry name" value="TonB_C"/>
</dbReference>
<keyword evidence="4" id="KW-1003">Cell membrane</keyword>
<dbReference type="GO" id="GO:0005886">
    <property type="term" value="C:plasma membrane"/>
    <property type="evidence" value="ECO:0007669"/>
    <property type="project" value="UniProtKB-SubCell"/>
</dbReference>
<feature type="compositionally biased region" description="Pro residues" evidence="10">
    <location>
        <begin position="66"/>
        <end position="78"/>
    </location>
</feature>
<dbReference type="PRINTS" id="PR01374">
    <property type="entry name" value="TONBPROTEIN"/>
</dbReference>
<dbReference type="GO" id="GO:0031992">
    <property type="term" value="F:energy transducer activity"/>
    <property type="evidence" value="ECO:0007669"/>
    <property type="project" value="InterPro"/>
</dbReference>
<dbReference type="Gene3D" id="3.30.1150.10">
    <property type="match status" value="1"/>
</dbReference>
<comment type="subcellular location">
    <subcellularLocation>
        <location evidence="1">Cell inner membrane</location>
        <topology evidence="1">Single-pass membrane protein</topology>
        <orientation evidence="1">Periplasmic side</orientation>
    </subcellularLocation>
</comment>
<evidence type="ECO:0000313" key="13">
    <source>
        <dbReference type="EMBL" id="VAW40820.1"/>
    </source>
</evidence>
<keyword evidence="8 11" id="KW-1133">Transmembrane helix</keyword>
<organism evidence="13">
    <name type="scientific">hydrothermal vent metagenome</name>
    <dbReference type="NCBI Taxonomy" id="652676"/>
    <lineage>
        <taxon>unclassified sequences</taxon>
        <taxon>metagenomes</taxon>
        <taxon>ecological metagenomes</taxon>
    </lineage>
</organism>
<dbReference type="NCBIfam" id="TIGR01352">
    <property type="entry name" value="tonB_Cterm"/>
    <property type="match status" value="1"/>
</dbReference>
<dbReference type="GO" id="GO:0055085">
    <property type="term" value="P:transmembrane transport"/>
    <property type="evidence" value="ECO:0007669"/>
    <property type="project" value="InterPro"/>
</dbReference>
<keyword evidence="3" id="KW-0813">Transport</keyword>
<dbReference type="EMBL" id="UOEW01000288">
    <property type="protein sequence ID" value="VAW40820.1"/>
    <property type="molecule type" value="Genomic_DNA"/>
</dbReference>
<keyword evidence="6 11" id="KW-0812">Transmembrane</keyword>
<evidence type="ECO:0000259" key="12">
    <source>
        <dbReference type="PROSITE" id="PS52015"/>
    </source>
</evidence>
<feature type="transmembrane region" description="Helical" evidence="11">
    <location>
        <begin position="12"/>
        <end position="29"/>
    </location>
</feature>
<dbReference type="GO" id="GO:0015031">
    <property type="term" value="P:protein transport"/>
    <property type="evidence" value="ECO:0007669"/>
    <property type="project" value="UniProtKB-KW"/>
</dbReference>
<evidence type="ECO:0000256" key="1">
    <source>
        <dbReference type="ARBA" id="ARBA00004383"/>
    </source>
</evidence>
<evidence type="ECO:0000256" key="6">
    <source>
        <dbReference type="ARBA" id="ARBA00022692"/>
    </source>
</evidence>
<dbReference type="PANTHER" id="PTHR33446">
    <property type="entry name" value="PROTEIN TONB-RELATED"/>
    <property type="match status" value="1"/>
</dbReference>
<dbReference type="PROSITE" id="PS52015">
    <property type="entry name" value="TONB_CTD"/>
    <property type="match status" value="1"/>
</dbReference>
<dbReference type="GO" id="GO:0015891">
    <property type="term" value="P:siderophore transport"/>
    <property type="evidence" value="ECO:0007669"/>
    <property type="project" value="InterPro"/>
</dbReference>
<gene>
    <name evidence="13" type="ORF">MNBD_GAMMA01-1933</name>
</gene>
<protein>
    <submittedName>
        <fullName evidence="13">Putative TonB-dependent receptor</fullName>
    </submittedName>
</protein>
<evidence type="ECO:0000256" key="8">
    <source>
        <dbReference type="ARBA" id="ARBA00022989"/>
    </source>
</evidence>
<dbReference type="SUPFAM" id="SSF74653">
    <property type="entry name" value="TolA/TonB C-terminal domain"/>
    <property type="match status" value="1"/>
</dbReference>
<feature type="region of interest" description="Disordered" evidence="10">
    <location>
        <begin position="48"/>
        <end position="83"/>
    </location>
</feature>
<evidence type="ECO:0000256" key="9">
    <source>
        <dbReference type="ARBA" id="ARBA00023136"/>
    </source>
</evidence>
<dbReference type="GO" id="GO:0030288">
    <property type="term" value="C:outer membrane-bounded periplasmic space"/>
    <property type="evidence" value="ECO:0007669"/>
    <property type="project" value="InterPro"/>
</dbReference>
<dbReference type="InterPro" id="IPR051045">
    <property type="entry name" value="TonB-dependent_transducer"/>
</dbReference>
<dbReference type="PANTHER" id="PTHR33446:SF14">
    <property type="entry name" value="PROTEIN TONB"/>
    <property type="match status" value="1"/>
</dbReference>
<dbReference type="Pfam" id="PF03544">
    <property type="entry name" value="TonB_C"/>
    <property type="match status" value="1"/>
</dbReference>
<accession>A0A3B0VJV1</accession>
<sequence>MSNIIRSGTSIIPAVIITFFLFLGMYWLVTSSTHDKIDDDDQISIDFSPVKVDEEINQKQRRIPKKPPPPKDPPPPPKMKVQQNQQVVNNMPTPTVPALDLGVGGDGPFLGGMGAGVDMGQDGGIIPIVTIQPNYPRKAQIAKIEGWVEIGFTITETGTVINPKVVKSKPARIFDREAIRAILKYKFKPKIVDGVAKTQYTTQTIEFALAED</sequence>
<keyword evidence="9 11" id="KW-0472">Membrane</keyword>
<proteinExistence type="inferred from homology"/>
<comment type="similarity">
    <text evidence="2">Belongs to the TonB family.</text>
</comment>
<dbReference type="InterPro" id="IPR006260">
    <property type="entry name" value="TonB/TolA_C"/>
</dbReference>
<keyword evidence="5" id="KW-0997">Cell inner membrane</keyword>
<reference evidence="13" key="1">
    <citation type="submission" date="2018-06" db="EMBL/GenBank/DDBJ databases">
        <authorList>
            <person name="Zhirakovskaya E."/>
        </authorList>
    </citation>
    <scope>NUCLEOTIDE SEQUENCE</scope>
</reference>
<feature type="domain" description="TonB C-terminal" evidence="12">
    <location>
        <begin position="120"/>
        <end position="212"/>
    </location>
</feature>
<evidence type="ECO:0000256" key="10">
    <source>
        <dbReference type="SAM" id="MobiDB-lite"/>
    </source>
</evidence>
<evidence type="ECO:0000256" key="11">
    <source>
        <dbReference type="SAM" id="Phobius"/>
    </source>
</evidence>
<dbReference type="InterPro" id="IPR003538">
    <property type="entry name" value="TonB"/>
</dbReference>
<evidence type="ECO:0000256" key="4">
    <source>
        <dbReference type="ARBA" id="ARBA00022475"/>
    </source>
</evidence>
<dbReference type="AlphaFoldDB" id="A0A3B0VJV1"/>
<evidence type="ECO:0000256" key="2">
    <source>
        <dbReference type="ARBA" id="ARBA00006555"/>
    </source>
</evidence>
<name>A0A3B0VJV1_9ZZZZ</name>
<evidence type="ECO:0000256" key="7">
    <source>
        <dbReference type="ARBA" id="ARBA00022927"/>
    </source>
</evidence>
<evidence type="ECO:0000256" key="5">
    <source>
        <dbReference type="ARBA" id="ARBA00022519"/>
    </source>
</evidence>
<keyword evidence="7" id="KW-0653">Protein transport</keyword>
<evidence type="ECO:0000256" key="3">
    <source>
        <dbReference type="ARBA" id="ARBA00022448"/>
    </source>
</evidence>
<keyword evidence="13" id="KW-0675">Receptor</keyword>